<dbReference type="EMBL" id="CP042426">
    <property type="protein sequence ID" value="QFQ32279.1"/>
    <property type="molecule type" value="Genomic_DNA"/>
</dbReference>
<dbReference type="PIRSF" id="PIRSF003113">
    <property type="entry name" value="BolA"/>
    <property type="match status" value="1"/>
</dbReference>
<gene>
    <name evidence="3" type="ORF">FQV32_02585</name>
</gene>
<dbReference type="InterPro" id="IPR036065">
    <property type="entry name" value="BolA-like_sf"/>
</dbReference>
<evidence type="ECO:0000256" key="1">
    <source>
        <dbReference type="ARBA" id="ARBA00005578"/>
    </source>
</evidence>
<reference evidence="3 4" key="1">
    <citation type="submission" date="2019-07" db="EMBL/GenBank/DDBJ databases">
        <title>Buchnera limit thermal tolerance of host aphids.</title>
        <authorList>
            <person name="Zhang B."/>
            <person name="Moran N."/>
        </authorList>
    </citation>
    <scope>NUCLEOTIDE SEQUENCE [LARGE SCALE GENOMIC DNA]</scope>
    <source>
        <strain evidence="3 4">Ago-UT1</strain>
    </source>
</reference>
<comment type="similarity">
    <text evidence="1 2">Belongs to the BolA/IbaG family.</text>
</comment>
<dbReference type="PANTHER" id="PTHR46229">
    <property type="entry name" value="BOLA TRANSCRIPTION REGULATOR"/>
    <property type="match status" value="1"/>
</dbReference>
<protein>
    <submittedName>
        <fullName evidence="3">BolA family transcriptional regulator</fullName>
    </submittedName>
</protein>
<accession>A0A5J6ZDD0</accession>
<dbReference type="InterPro" id="IPR002634">
    <property type="entry name" value="BolA"/>
</dbReference>
<dbReference type="AlphaFoldDB" id="A0A5J6ZDD0"/>
<dbReference type="OrthoDB" id="9801469at2"/>
<sequence>MCLEKIKNYLILKMNVSKIEIYNDSKFHKHNKNILTHLKIIIVSDDFNKEKKINRHRFIFEKLNEIYKKNIYSITLYTYTLHEWKLKKNQENSSLPCFQKMQ</sequence>
<dbReference type="SUPFAM" id="SSF82657">
    <property type="entry name" value="BolA-like"/>
    <property type="match status" value="1"/>
</dbReference>
<dbReference type="Gene3D" id="3.30.300.90">
    <property type="entry name" value="BolA-like"/>
    <property type="match status" value="1"/>
</dbReference>
<evidence type="ECO:0000313" key="4">
    <source>
        <dbReference type="Proteomes" id="UP000326914"/>
    </source>
</evidence>
<evidence type="ECO:0000256" key="2">
    <source>
        <dbReference type="RuleBase" id="RU003860"/>
    </source>
</evidence>
<dbReference type="Pfam" id="PF01722">
    <property type="entry name" value="BolA"/>
    <property type="match status" value="1"/>
</dbReference>
<evidence type="ECO:0000313" key="3">
    <source>
        <dbReference type="EMBL" id="QFQ32279.1"/>
    </source>
</evidence>
<dbReference type="Proteomes" id="UP000326914">
    <property type="component" value="Chromosome"/>
</dbReference>
<name>A0A5J6ZDD0_9GAMM</name>
<dbReference type="PANTHER" id="PTHR46229:SF2">
    <property type="entry name" value="BOLA-LIKE PROTEIN 1"/>
    <property type="match status" value="1"/>
</dbReference>
<organism evidence="3 4">
    <name type="scientific">Buchnera aphidicola</name>
    <name type="common">Aphis gossypii</name>
    <dbReference type="NCBI Taxonomy" id="98785"/>
    <lineage>
        <taxon>Bacteria</taxon>
        <taxon>Pseudomonadati</taxon>
        <taxon>Pseudomonadota</taxon>
        <taxon>Gammaproteobacteria</taxon>
        <taxon>Enterobacterales</taxon>
        <taxon>Erwiniaceae</taxon>
        <taxon>Buchnera</taxon>
    </lineage>
</organism>
<dbReference type="InterPro" id="IPR050961">
    <property type="entry name" value="BolA/IbaG_stress_morph_reg"/>
</dbReference>
<proteinExistence type="inferred from homology"/>
<dbReference type="RefSeq" id="WP_158346662.1">
    <property type="nucleotide sequence ID" value="NZ_CP042426.1"/>
</dbReference>